<accession>A0A176VTL8</accession>
<proteinExistence type="predicted"/>
<evidence type="ECO:0000313" key="5">
    <source>
        <dbReference type="Proteomes" id="UP001162541"/>
    </source>
</evidence>
<sequence>MEVRTGEFGWSHTQAEIQAALLEVMGATDDEEPNYYDKIVNENEEQLMLESNLSRKRLYKRQSKYQRDAEERKSLLQRGQSLAQKKSILHRMSLIRSQLETPSEEREQDSQDKEDIRLETISREGLKALYERQLKVGKGIGRGPYIVPYRFLGTPDLKRDDSLLPKTFQFAKREKFTTAEPVGEICSNLGGQPMVLPLELRAAYWSGGRWCGTTSTASQVSLDSGFNYLYQEIVNSEKRRVNCKTGKYFLQNTNTARGRFCDDSAVPQETRHLSFVSGFNKRQHSKRASVAKPFIPPLPLKSLPKFDLDEQLSFNQEILSAYRDESTYRERLASQRAKSPELEMSEGELQQAATFGTNGFPLKACEDTSLRQLESILETKASFRAMQHDLNTKLVNSLRAMETARPYHFAHEFTLKGGGSHRPKIACDPAATPRRADALRAHMEKCRWFEELLKMAYLNGRHPTKTELYMIQDIRSVLDQGNDYTLDEYTNLIQVLGKKKMDMDSHYPEKALVHVKTSLQLDDVELLSNLIGARSRLPAWLERQTNLVKQVIRDLSPNRFPMSQWSDKSKARKKFQYHPRHPPSTKHRKLVTPHEQTASWKKRPTDKAQTARF</sequence>
<evidence type="ECO:0000313" key="3">
    <source>
        <dbReference type="EMBL" id="OAE23196.1"/>
    </source>
</evidence>
<reference evidence="3 4" key="1">
    <citation type="submission" date="2016-03" db="EMBL/GenBank/DDBJ databases">
        <title>Mechanisms controlling the formation of the plant cell surface in tip-growing cells are functionally conserved among land plants.</title>
        <authorList>
            <person name="Honkanen S."/>
            <person name="Jones V.A."/>
            <person name="Morieri G."/>
            <person name="Champion C."/>
            <person name="Hetherington A.J."/>
            <person name="Kelly S."/>
            <person name="Saint-Marcoux D."/>
            <person name="Proust H."/>
            <person name="Prescott H."/>
            <person name="Dolan L."/>
        </authorList>
    </citation>
    <scope>NUCLEOTIDE SEQUENCE [LARGE SCALE GENOMIC DNA]</scope>
    <source>
        <strain evidence="4">cv. Tak-1 and cv. Tak-2</strain>
        <tissue evidence="3">Whole gametophyte</tissue>
    </source>
</reference>
<protein>
    <submittedName>
        <fullName evidence="3">Uncharacterized protein</fullName>
    </submittedName>
</protein>
<feature type="region of interest" description="Disordered" evidence="1">
    <location>
        <begin position="562"/>
        <end position="613"/>
    </location>
</feature>
<dbReference type="Proteomes" id="UP001162541">
    <property type="component" value="Chromosome 3"/>
</dbReference>
<dbReference type="EMBL" id="AP019868">
    <property type="protein sequence ID" value="BBN05228.1"/>
    <property type="molecule type" value="Genomic_DNA"/>
</dbReference>
<reference evidence="2" key="2">
    <citation type="journal article" date="2019" name="Curr. Biol.">
        <title>Chromatin organization in early land plants reveals an ancestral association between H3K27me3, transposons, and constitutive heterochromatin.</title>
        <authorList>
            <person name="Montgomery S.A."/>
            <person name="Tanizawa Y."/>
            <person name="Galik B."/>
            <person name="Wang N."/>
            <person name="Ito T."/>
            <person name="Mochizuki T."/>
            <person name="Akimcheva S."/>
            <person name="Bowman J."/>
            <person name="Cognat V."/>
            <person name="Drouard L."/>
            <person name="Ekker H."/>
            <person name="Houng S."/>
            <person name="Kohchi T."/>
            <person name="Lin S."/>
            <person name="Liu L.D."/>
            <person name="Nakamura Y."/>
            <person name="Valeeva L.R."/>
            <person name="Shakirov E.V."/>
            <person name="Shippen D.E."/>
            <person name="Wei W."/>
            <person name="Yagura M."/>
            <person name="Yamaoka S."/>
            <person name="Yamato K.T."/>
            <person name="Liu C."/>
            <person name="Berger F."/>
        </authorList>
    </citation>
    <scope>NUCLEOTIDE SEQUENCE [LARGE SCALE GENOMIC DNA]</scope>
    <source>
        <strain evidence="2">Tak-1</strain>
    </source>
</reference>
<reference evidence="5" key="3">
    <citation type="journal article" date="2020" name="Curr. Biol.">
        <title>Chromatin organization in early land plants reveals an ancestral association between H3K27me3, transposons, and constitutive heterochromatin.</title>
        <authorList>
            <person name="Montgomery S.A."/>
            <person name="Tanizawa Y."/>
            <person name="Galik B."/>
            <person name="Wang N."/>
            <person name="Ito T."/>
            <person name="Mochizuki T."/>
            <person name="Akimcheva S."/>
            <person name="Bowman J.L."/>
            <person name="Cognat V."/>
            <person name="Marechal-Drouard L."/>
            <person name="Ekker H."/>
            <person name="Hong S.F."/>
            <person name="Kohchi T."/>
            <person name="Lin S.S."/>
            <person name="Liu L.D."/>
            <person name="Nakamura Y."/>
            <person name="Valeeva L.R."/>
            <person name="Shakirov E.V."/>
            <person name="Shippen D.E."/>
            <person name="Wei W.L."/>
            <person name="Yagura M."/>
            <person name="Yamaoka S."/>
            <person name="Yamato K.T."/>
            <person name="Liu C."/>
            <person name="Berger F."/>
        </authorList>
    </citation>
    <scope>NUCLEOTIDE SEQUENCE [LARGE SCALE GENOMIC DNA]</scope>
    <source>
        <strain evidence="5">Tak-1</strain>
    </source>
</reference>
<feature type="region of interest" description="Disordered" evidence="1">
    <location>
        <begin position="95"/>
        <end position="116"/>
    </location>
</feature>
<dbReference type="EMBL" id="LVLJ01002916">
    <property type="protein sequence ID" value="OAE23196.1"/>
    <property type="molecule type" value="Genomic_DNA"/>
</dbReference>
<feature type="compositionally biased region" description="Basic and acidic residues" evidence="1">
    <location>
        <begin position="103"/>
        <end position="116"/>
    </location>
</feature>
<name>A0A176VTL8_MARPO</name>
<dbReference type="Proteomes" id="UP000077202">
    <property type="component" value="Unassembled WGS sequence"/>
</dbReference>
<dbReference type="AlphaFoldDB" id="A0A176VTL8"/>
<keyword evidence="4" id="KW-1185">Reference proteome</keyword>
<organism evidence="3 4">
    <name type="scientific">Marchantia polymorpha subsp. ruderalis</name>
    <dbReference type="NCBI Taxonomy" id="1480154"/>
    <lineage>
        <taxon>Eukaryota</taxon>
        <taxon>Viridiplantae</taxon>
        <taxon>Streptophyta</taxon>
        <taxon>Embryophyta</taxon>
        <taxon>Marchantiophyta</taxon>
        <taxon>Marchantiopsida</taxon>
        <taxon>Marchantiidae</taxon>
        <taxon>Marchantiales</taxon>
        <taxon>Marchantiaceae</taxon>
        <taxon>Marchantia</taxon>
    </lineage>
</organism>
<evidence type="ECO:0000256" key="1">
    <source>
        <dbReference type="SAM" id="MobiDB-lite"/>
    </source>
</evidence>
<evidence type="ECO:0000313" key="2">
    <source>
        <dbReference type="EMBL" id="BBN05227.1"/>
    </source>
</evidence>
<gene>
    <name evidence="3" type="ORF">AXG93_1630s1110</name>
    <name evidence="2" type="ORF">Mp_3g11390</name>
</gene>
<feature type="compositionally biased region" description="Basic residues" evidence="1">
    <location>
        <begin position="570"/>
        <end position="591"/>
    </location>
</feature>
<evidence type="ECO:0000313" key="4">
    <source>
        <dbReference type="Proteomes" id="UP000077202"/>
    </source>
</evidence>
<dbReference type="EMBL" id="AP019868">
    <property type="protein sequence ID" value="BBN05227.1"/>
    <property type="molecule type" value="Genomic_DNA"/>
</dbReference>